<evidence type="ECO:0000313" key="1">
    <source>
        <dbReference type="EMBL" id="KAI7959205.1"/>
    </source>
</evidence>
<gene>
    <name evidence="1" type="ORF">MJO28_002996</name>
</gene>
<dbReference type="EMBL" id="CM045867">
    <property type="protein sequence ID" value="KAI7959205.1"/>
    <property type="molecule type" value="Genomic_DNA"/>
</dbReference>
<comment type="caution">
    <text evidence="1">The sequence shown here is derived from an EMBL/GenBank/DDBJ whole genome shotgun (WGS) entry which is preliminary data.</text>
</comment>
<proteinExistence type="predicted"/>
<name>A0ACC0ETM0_9BASI</name>
<reference evidence="2" key="1">
    <citation type="journal article" date="2018" name="BMC Genomics">
        <title>Genomic insights into host adaptation between the wheat stripe rust pathogen (Puccinia striiformis f. sp. tritici) and the barley stripe rust pathogen (Puccinia striiformis f. sp. hordei).</title>
        <authorList>
            <person name="Xia C."/>
            <person name="Wang M."/>
            <person name="Yin C."/>
            <person name="Cornejo O.E."/>
            <person name="Hulbert S.H."/>
            <person name="Chen X."/>
        </authorList>
    </citation>
    <scope>NUCLEOTIDE SEQUENCE [LARGE SCALE GENOMIC DNA]</scope>
    <source>
        <strain evidence="2">93-210</strain>
    </source>
</reference>
<dbReference type="Proteomes" id="UP001060170">
    <property type="component" value="Chromosome 3"/>
</dbReference>
<reference evidence="1 2" key="3">
    <citation type="journal article" date="2022" name="Microbiol. Spectr.">
        <title>Folding features and dynamics of 3D genome architecture in plant fungal pathogens.</title>
        <authorList>
            <person name="Xia C."/>
        </authorList>
    </citation>
    <scope>NUCLEOTIDE SEQUENCE [LARGE SCALE GENOMIC DNA]</scope>
    <source>
        <strain evidence="1 2">93-210</strain>
    </source>
</reference>
<reference evidence="2" key="2">
    <citation type="journal article" date="2018" name="Mol. Plant Microbe Interact.">
        <title>Genome sequence resources for the wheat stripe rust pathogen (Puccinia striiformis f. sp. tritici) and the barley stripe rust pathogen (Puccinia striiformis f. sp. hordei).</title>
        <authorList>
            <person name="Xia C."/>
            <person name="Wang M."/>
            <person name="Yin C."/>
            <person name="Cornejo O.E."/>
            <person name="Hulbert S.H."/>
            <person name="Chen X."/>
        </authorList>
    </citation>
    <scope>NUCLEOTIDE SEQUENCE [LARGE SCALE GENOMIC DNA]</scope>
    <source>
        <strain evidence="2">93-210</strain>
    </source>
</reference>
<accession>A0ACC0ETM0</accession>
<organism evidence="1 2">
    <name type="scientific">Puccinia striiformis f. sp. tritici</name>
    <dbReference type="NCBI Taxonomy" id="168172"/>
    <lineage>
        <taxon>Eukaryota</taxon>
        <taxon>Fungi</taxon>
        <taxon>Dikarya</taxon>
        <taxon>Basidiomycota</taxon>
        <taxon>Pucciniomycotina</taxon>
        <taxon>Pucciniomycetes</taxon>
        <taxon>Pucciniales</taxon>
        <taxon>Pucciniaceae</taxon>
        <taxon>Puccinia</taxon>
    </lineage>
</organism>
<sequence length="1084" mass="121489">MKLRFHSLLTLSLGVVQTQFRIAAPPSLGASDSESPSVVSWDRHSMLIEGERVFIQSGEFHTWRLPVVSQWTDILQKFSAAGLNTVSIYVHWGLVNPINGTTDWQGFKSLQPLFDAARSAGLFVIVRPGPYINAETTAGGIPGWVTTLACPLRTNATDFDRSWRQYWDEMIDRIVPNQIGLPNGTIIAVQVENEYMTDAHSSLGQPSGKDQYMQDLADALLDKGIVVPLTVNDAGMYRNFATGMGAMDIYGFDSYPQSFDCSKPNQWKPVVETYKKYQDSLHLKSPLFIPEFQAGAYDSWGATGYENCRKLTGPEFESVFYLNNLAANIKMINYYMLYGGTNWGQLAFPGTYTSYDYGSAISEDRTLNEKYTELKRQSLFLRSSKEFYETEVVGDSKHDPNYFEAGDKNSAVVTELRNPTSGAGFYIVRALNSTSIKPTNFTLNVLTSVGLKQLPQITLLPRESRLLVTDYRTSPKSDGPGVPHPIQLLYTTSSVLLSAHIGGHQVLYLFSNSDGRESQASGDAETSSIKIPDLERGYFTKSFPETGQPPSFQISAGDDSHGYREINWRVRDEGSIFALGSQSSVVLITSKAMAGEVWNPILAQSDPSKPSSSVLIWGPWLVRNASISITDNTQRKILRIWGDFEEGSKKEVLIFVGGLSIGEVEWNGKTVENLARAPESSFLSFIYHPNSFKTYMQNKSNNQLTHVGSRIDFRTLKWRYQDSLPEIKTGFSDDQWTEATIEKSNNHYKKLYGKYYLYACDYGFCNGATIWRGHFLQKCQSSFQDQHEAHPNAQVDSPMGINLTIAGGDFFAASVWLNDIFLGSVPNVLSKSNPKSYSKTHMKTFHFPPGSLQECEANIITVVQDSMGMDQTEDGFSDTVKHPRGILGYKFEGQSVESSFEEISWKVQGHLGGFYNLPDPERGIYNENGFYGMRSGWHLPDYVDEPDNLNWKKLSPIEDGLKTAGIGFYSTTLNLDFEQGYDVIVSFQFQQPSVDEGRYRVEFWINGWHMGKFVSHLGPQTRFPVHQGILNYQADNHIALTLWALDDEGAKISGLELVVDKILEGGIGPIENHHPPYDSSRRHL</sequence>
<keyword evidence="2" id="KW-1185">Reference proteome</keyword>
<protein>
    <submittedName>
        <fullName evidence="1">Uncharacterized protein</fullName>
    </submittedName>
</protein>
<evidence type="ECO:0000313" key="2">
    <source>
        <dbReference type="Proteomes" id="UP001060170"/>
    </source>
</evidence>